<dbReference type="Gene3D" id="1.25.40.10">
    <property type="entry name" value="Tetratricopeptide repeat domain"/>
    <property type="match status" value="1"/>
</dbReference>
<accession>A0A261Y5W3</accession>
<evidence type="ECO:0000259" key="2">
    <source>
        <dbReference type="Pfam" id="PF13638"/>
    </source>
</evidence>
<dbReference type="Gene3D" id="3.40.50.1010">
    <property type="entry name" value="5'-nuclease"/>
    <property type="match status" value="1"/>
</dbReference>
<dbReference type="Pfam" id="PF13638">
    <property type="entry name" value="PIN_4"/>
    <property type="match status" value="1"/>
</dbReference>
<evidence type="ECO:0000256" key="1">
    <source>
        <dbReference type="SAM" id="MobiDB-lite"/>
    </source>
</evidence>
<evidence type="ECO:0000313" key="3">
    <source>
        <dbReference type="EMBL" id="OZJ05968.1"/>
    </source>
</evidence>
<protein>
    <recommendedName>
        <fullName evidence="2">PIN domain-containing protein</fullName>
    </recommendedName>
</protein>
<evidence type="ECO:0000313" key="4">
    <source>
        <dbReference type="Proteomes" id="UP000242875"/>
    </source>
</evidence>
<dbReference type="InterPro" id="IPR002716">
    <property type="entry name" value="PIN_dom"/>
</dbReference>
<sequence>MVRNTGGRRQARKQREASHHQVASRRVDAGVSEKVVFQELFTEASALLHQAELLQREYDSVVEKQTVGNGGGLKDGVEDIRHECSLIRQSAKDICLDLLANHLVSALEKNIHRSLWEQAIVAQLTVYGSEFEALWNQAQKDGSAKRRHAAFQELEQAFNVGIAVCNEMILDGMEQAGQGDILGLRKAKGDSNKSSIEVTHYIQQCVLWLGYIFDRKREVARKYSVWSRNEKQQLISPDHLEAVAKLSALAAEDCFRLASKMPLSPAKAYNQLACLSGKCHEFLDCCYWSSLCILTDDNQKGDGLIGSKSVNIDHMRFSIRMSSEQADFGVESQMMRSFCLTFCKWYLELIRYMCDDEETTKPFIGTMSDPVNSILSLTRQWQDFMTGSTEWNATYDVVLEKLLIAMLGLLWYIEHPKMRNYSNAIYMSMASLSVLATTLWVNRDMIAHSCQTEPKLPSTLAKLFKLALASFGDGWAIDPSIPLEKQQRLQWVQLPEDEEYKTLAMWKGLRHHLSAHKLDAQNIELICAERLNRWRDVIVAFASDEKFQWIHYEKATLNVSVIDVEEEKTQRTDQFMHAMARERLKDQVSVLEQQVVSHQSPKGKQRQADTGQANKSLAAPKIRWKTAIVSDVNILLERLEMIKNWCGGRDQARDLQDGEPVQYEIVIPHAVIQDLDLIKKPGQNSARAREIIRFLDDSFAKYRRWKPSRTRNGQVTFVRPQLPDENMTWSEIWQNRSDYWQEDILKNPKIEWEDDEEEEREEDEKLLDILFPEYYDAYAATISVALRNRRLGFPGVQYWTIDDSDEYIAGGLQPTLAVKPVVIEMFF</sequence>
<feature type="region of interest" description="Disordered" evidence="1">
    <location>
        <begin position="1"/>
        <end position="25"/>
    </location>
</feature>
<name>A0A261Y5W3_9FUNG</name>
<dbReference type="OrthoDB" id="69928at2759"/>
<proteinExistence type="predicted"/>
<dbReference type="EMBL" id="MVBO01000008">
    <property type="protein sequence ID" value="OZJ05968.1"/>
    <property type="molecule type" value="Genomic_DNA"/>
</dbReference>
<comment type="caution">
    <text evidence="3">The sequence shown here is derived from an EMBL/GenBank/DDBJ whole genome shotgun (WGS) entry which is preliminary data.</text>
</comment>
<organism evidence="3 4">
    <name type="scientific">Bifiguratus adelaidae</name>
    <dbReference type="NCBI Taxonomy" id="1938954"/>
    <lineage>
        <taxon>Eukaryota</taxon>
        <taxon>Fungi</taxon>
        <taxon>Fungi incertae sedis</taxon>
        <taxon>Mucoromycota</taxon>
        <taxon>Mucoromycotina</taxon>
        <taxon>Endogonomycetes</taxon>
        <taxon>Endogonales</taxon>
        <taxon>Endogonales incertae sedis</taxon>
        <taxon>Bifiguratus</taxon>
    </lineage>
</organism>
<dbReference type="AlphaFoldDB" id="A0A261Y5W3"/>
<dbReference type="InterPro" id="IPR011990">
    <property type="entry name" value="TPR-like_helical_dom_sf"/>
</dbReference>
<reference evidence="3 4" key="1">
    <citation type="journal article" date="2017" name="Mycologia">
        <title>Bifiguratus adelaidae, gen. et sp. nov., a new member of Mucoromycotina in endophytic and soil-dwelling habitats.</title>
        <authorList>
            <person name="Torres-Cruz T.J."/>
            <person name="Billingsley Tobias T.L."/>
            <person name="Almatruk M."/>
            <person name="Hesse C."/>
            <person name="Kuske C.R."/>
            <person name="Desiro A."/>
            <person name="Benucci G.M."/>
            <person name="Bonito G."/>
            <person name="Stajich J.E."/>
            <person name="Dunlap C."/>
            <person name="Arnold A.E."/>
            <person name="Porras-Alfaro A."/>
        </authorList>
    </citation>
    <scope>NUCLEOTIDE SEQUENCE [LARGE SCALE GENOMIC DNA]</scope>
    <source>
        <strain evidence="3 4">AZ0501</strain>
    </source>
</reference>
<feature type="region of interest" description="Disordered" evidence="1">
    <location>
        <begin position="595"/>
        <end position="615"/>
    </location>
</feature>
<dbReference type="Proteomes" id="UP000242875">
    <property type="component" value="Unassembled WGS sequence"/>
</dbReference>
<feature type="domain" description="PIN" evidence="2">
    <location>
        <begin position="628"/>
        <end position="703"/>
    </location>
</feature>
<keyword evidence="4" id="KW-1185">Reference proteome</keyword>
<gene>
    <name evidence="3" type="ORF">BZG36_01251</name>
</gene>